<comment type="similarity">
    <text evidence="1 7">Belongs to the Lgt family.</text>
</comment>
<name>A0A7H1NQ88_9PROT</name>
<evidence type="ECO:0000313" key="9">
    <source>
        <dbReference type="Proteomes" id="UP000516349"/>
    </source>
</evidence>
<feature type="binding site" evidence="7">
    <location>
        <position position="142"/>
    </location>
    <ligand>
        <name>a 1,2-diacyl-sn-glycero-3-phospho-(1'-sn-glycerol)</name>
        <dbReference type="ChEBI" id="CHEBI:64716"/>
    </ligand>
</feature>
<feature type="transmembrane region" description="Helical" evidence="7">
    <location>
        <begin position="59"/>
        <end position="79"/>
    </location>
</feature>
<protein>
    <recommendedName>
        <fullName evidence="7">Phosphatidylglycerol--prolipoprotein diacylglyceryl transferase</fullName>
        <ecNumber evidence="7">2.5.1.145</ecNumber>
    </recommendedName>
</protein>
<dbReference type="GO" id="GO:0005886">
    <property type="term" value="C:plasma membrane"/>
    <property type="evidence" value="ECO:0007669"/>
    <property type="project" value="UniProtKB-SubCell"/>
</dbReference>
<dbReference type="GO" id="GO:0008961">
    <property type="term" value="F:phosphatidylglycerol-prolipoprotein diacylglyceryl transferase activity"/>
    <property type="evidence" value="ECO:0007669"/>
    <property type="project" value="UniProtKB-UniRule"/>
</dbReference>
<accession>A0A7H1NQ88</accession>
<keyword evidence="6 7" id="KW-0472">Membrane</keyword>
<dbReference type="RefSeq" id="WP_203414339.1">
    <property type="nucleotide sequence ID" value="NZ_CP060244.1"/>
</dbReference>
<dbReference type="KEGG" id="ebla:JGUZn3_07070"/>
<keyword evidence="4 7" id="KW-0812">Transmembrane</keyword>
<feature type="transmembrane region" description="Helical" evidence="7">
    <location>
        <begin position="204"/>
        <end position="224"/>
    </location>
</feature>
<feature type="transmembrane region" description="Helical" evidence="7">
    <location>
        <begin position="179"/>
        <end position="197"/>
    </location>
</feature>
<keyword evidence="3 7" id="KW-0808">Transferase</keyword>
<dbReference type="AlphaFoldDB" id="A0A7H1NQ88"/>
<evidence type="ECO:0000256" key="5">
    <source>
        <dbReference type="ARBA" id="ARBA00022989"/>
    </source>
</evidence>
<evidence type="ECO:0000256" key="2">
    <source>
        <dbReference type="ARBA" id="ARBA00022475"/>
    </source>
</evidence>
<dbReference type="HAMAP" id="MF_01147">
    <property type="entry name" value="Lgt"/>
    <property type="match status" value="1"/>
</dbReference>
<dbReference type="EMBL" id="CP060244">
    <property type="protein sequence ID" value="QNT77948.1"/>
    <property type="molecule type" value="Genomic_DNA"/>
</dbReference>
<evidence type="ECO:0000256" key="4">
    <source>
        <dbReference type="ARBA" id="ARBA00022692"/>
    </source>
</evidence>
<sequence>MLPVLMFPQFDPVMIAFGPLVIRWYAMAYIAALVMGWLLVRKMVYWPPQAATSLQVDDFLTWATLGVVLGGRLGYVLFYQPHYYLTHPLAILQLWHGGMSFHGGALGVIIALILFTWRNGLSFLAFSDRVVVAVPIGLGLGRIANFINGELWGRAAPENLPWAMVFPQAGSIARHPSEIYEALLEGVLLFALLLFMVRKDSVRAYPGLLSGGFLLGYALVRAFAECFREPDSFLGFLAFGTTMGQLLCVPMAVSGIGFIIYAYRHPPIYKPLMTQHEMTQHEGG</sequence>
<feature type="transmembrane region" description="Helical" evidence="7">
    <location>
        <begin position="236"/>
        <end position="263"/>
    </location>
</feature>
<dbReference type="UniPathway" id="UPA00664"/>
<evidence type="ECO:0000256" key="7">
    <source>
        <dbReference type="HAMAP-Rule" id="MF_01147"/>
    </source>
</evidence>
<keyword evidence="5 7" id="KW-1133">Transmembrane helix</keyword>
<comment type="pathway">
    <text evidence="7">Protein modification; lipoprotein biosynthesis (diacylglyceryl transfer).</text>
</comment>
<dbReference type="NCBIfam" id="TIGR00544">
    <property type="entry name" value="lgt"/>
    <property type="match status" value="1"/>
</dbReference>
<feature type="transmembrane region" description="Helical" evidence="7">
    <location>
        <begin position="20"/>
        <end position="39"/>
    </location>
</feature>
<dbReference type="GO" id="GO:0042158">
    <property type="term" value="P:lipoprotein biosynthetic process"/>
    <property type="evidence" value="ECO:0007669"/>
    <property type="project" value="UniProtKB-UniRule"/>
</dbReference>
<evidence type="ECO:0000256" key="6">
    <source>
        <dbReference type="ARBA" id="ARBA00023136"/>
    </source>
</evidence>
<dbReference type="InterPro" id="IPR001640">
    <property type="entry name" value="Lgt"/>
</dbReference>
<feature type="transmembrane region" description="Helical" evidence="7">
    <location>
        <begin position="129"/>
        <end position="147"/>
    </location>
</feature>
<proteinExistence type="inferred from homology"/>
<evidence type="ECO:0000313" key="8">
    <source>
        <dbReference type="EMBL" id="QNT77948.1"/>
    </source>
</evidence>
<dbReference type="Pfam" id="PF01790">
    <property type="entry name" value="LGT"/>
    <property type="match status" value="1"/>
</dbReference>
<reference evidence="8 9" key="1">
    <citation type="submission" date="2020-08" db="EMBL/GenBank/DDBJ databases">
        <title>Complete genome sequence of Entomobacter blattae G55GP.</title>
        <authorList>
            <person name="Poehlein A."/>
            <person name="Guzman J."/>
            <person name="Daniel R."/>
            <person name="Vilcinskas A."/>
        </authorList>
    </citation>
    <scope>NUCLEOTIDE SEQUENCE [LARGE SCALE GENOMIC DNA]</scope>
    <source>
        <strain evidence="8 9">G55GP</strain>
    </source>
</reference>
<evidence type="ECO:0000256" key="1">
    <source>
        <dbReference type="ARBA" id="ARBA00007150"/>
    </source>
</evidence>
<comment type="catalytic activity">
    <reaction evidence="7">
        <text>L-cysteinyl-[prolipoprotein] + a 1,2-diacyl-sn-glycero-3-phospho-(1'-sn-glycerol) = an S-1,2-diacyl-sn-glyceryl-L-cysteinyl-[prolipoprotein] + sn-glycerol 1-phosphate + H(+)</text>
        <dbReference type="Rhea" id="RHEA:56712"/>
        <dbReference type="Rhea" id="RHEA-COMP:14679"/>
        <dbReference type="Rhea" id="RHEA-COMP:14680"/>
        <dbReference type="ChEBI" id="CHEBI:15378"/>
        <dbReference type="ChEBI" id="CHEBI:29950"/>
        <dbReference type="ChEBI" id="CHEBI:57685"/>
        <dbReference type="ChEBI" id="CHEBI:64716"/>
        <dbReference type="ChEBI" id="CHEBI:140658"/>
        <dbReference type="EC" id="2.5.1.145"/>
    </reaction>
</comment>
<dbReference type="PROSITE" id="PS01311">
    <property type="entry name" value="LGT"/>
    <property type="match status" value="1"/>
</dbReference>
<organism evidence="8 9">
    <name type="scientific">Entomobacter blattae</name>
    <dbReference type="NCBI Taxonomy" id="2762277"/>
    <lineage>
        <taxon>Bacteria</taxon>
        <taxon>Pseudomonadati</taxon>
        <taxon>Pseudomonadota</taxon>
        <taxon>Alphaproteobacteria</taxon>
        <taxon>Acetobacterales</taxon>
        <taxon>Acetobacteraceae</taxon>
        <taxon>Entomobacter</taxon>
    </lineage>
</organism>
<feature type="transmembrane region" description="Helical" evidence="7">
    <location>
        <begin position="99"/>
        <end position="117"/>
    </location>
</feature>
<dbReference type="EC" id="2.5.1.145" evidence="7"/>
<evidence type="ECO:0000256" key="3">
    <source>
        <dbReference type="ARBA" id="ARBA00022679"/>
    </source>
</evidence>
<keyword evidence="2 7" id="KW-1003">Cell membrane</keyword>
<comment type="subcellular location">
    <subcellularLocation>
        <location evidence="7">Cell membrane</location>
        <topology evidence="7">Multi-pass membrane protein</topology>
    </subcellularLocation>
</comment>
<keyword evidence="9" id="KW-1185">Reference proteome</keyword>
<dbReference type="PANTHER" id="PTHR30589">
    <property type="entry name" value="PROLIPOPROTEIN DIACYLGLYCERYL TRANSFERASE"/>
    <property type="match status" value="1"/>
</dbReference>
<keyword evidence="8" id="KW-0449">Lipoprotein</keyword>
<comment type="function">
    <text evidence="7">Catalyzes the transfer of the diacylglyceryl group from phosphatidylglycerol to the sulfhydryl group of the N-terminal cysteine of a prolipoprotein, the first step in the formation of mature lipoproteins.</text>
</comment>
<keyword evidence="8" id="KW-0328">Glycosyltransferase</keyword>
<gene>
    <name evidence="7 8" type="primary">lgt</name>
    <name evidence="8" type="ORF">JGUZn3_07070</name>
</gene>
<dbReference type="PANTHER" id="PTHR30589:SF0">
    <property type="entry name" value="PHOSPHATIDYLGLYCEROL--PROLIPOPROTEIN DIACYLGLYCERYL TRANSFERASE"/>
    <property type="match status" value="1"/>
</dbReference>
<dbReference type="Proteomes" id="UP000516349">
    <property type="component" value="Chromosome"/>
</dbReference>